<organism evidence="6 7">
    <name type="scientific">Hevea brasiliensis</name>
    <name type="common">Para rubber tree</name>
    <name type="synonym">Siphonia brasiliensis</name>
    <dbReference type="NCBI Taxonomy" id="3981"/>
    <lineage>
        <taxon>Eukaryota</taxon>
        <taxon>Viridiplantae</taxon>
        <taxon>Streptophyta</taxon>
        <taxon>Embryophyta</taxon>
        <taxon>Tracheophyta</taxon>
        <taxon>Spermatophyta</taxon>
        <taxon>Magnoliopsida</taxon>
        <taxon>eudicotyledons</taxon>
        <taxon>Gunneridae</taxon>
        <taxon>Pentapetalae</taxon>
        <taxon>rosids</taxon>
        <taxon>fabids</taxon>
        <taxon>Malpighiales</taxon>
        <taxon>Euphorbiaceae</taxon>
        <taxon>Crotonoideae</taxon>
        <taxon>Micrandreae</taxon>
        <taxon>Hevea</taxon>
    </lineage>
</organism>
<accession>A0ABQ9MI75</accession>
<evidence type="ECO:0000256" key="1">
    <source>
        <dbReference type="ARBA" id="ARBA00008894"/>
    </source>
</evidence>
<dbReference type="PANTHER" id="PTHR33463">
    <property type="entry name" value="NB-ARC DOMAIN-CONTAINING PROTEIN-RELATED"/>
    <property type="match status" value="1"/>
</dbReference>
<dbReference type="InterPro" id="IPR027417">
    <property type="entry name" value="P-loop_NTPase"/>
</dbReference>
<feature type="domain" description="AAA+ ATPase" evidence="5">
    <location>
        <begin position="178"/>
        <end position="317"/>
    </location>
</feature>
<dbReference type="Gene3D" id="3.40.50.300">
    <property type="entry name" value="P-loop containing nucleotide triphosphate hydrolases"/>
    <property type="match status" value="1"/>
</dbReference>
<comment type="similarity">
    <text evidence="1">Belongs to the disease resistance NB-LRR family.</text>
</comment>
<reference evidence="6" key="1">
    <citation type="journal article" date="2023" name="Plant Biotechnol. J.">
        <title>Chromosome-level wild Hevea brasiliensis genome provides new tools for genomic-assisted breeding and valuable loci to elevate rubber yield.</title>
        <authorList>
            <person name="Cheng H."/>
            <person name="Song X."/>
            <person name="Hu Y."/>
            <person name="Wu T."/>
            <person name="Yang Q."/>
            <person name="An Z."/>
            <person name="Feng S."/>
            <person name="Deng Z."/>
            <person name="Wu W."/>
            <person name="Zeng X."/>
            <person name="Tu M."/>
            <person name="Wang X."/>
            <person name="Huang H."/>
        </authorList>
    </citation>
    <scope>NUCLEOTIDE SEQUENCE</scope>
    <source>
        <strain evidence="6">MT/VB/25A 57/8</strain>
    </source>
</reference>
<keyword evidence="3" id="KW-0611">Plant defense</keyword>
<dbReference type="SUPFAM" id="SSF52047">
    <property type="entry name" value="RNI-like"/>
    <property type="match status" value="3"/>
</dbReference>
<dbReference type="Proteomes" id="UP001174677">
    <property type="component" value="Chromosome 5"/>
</dbReference>
<dbReference type="InterPro" id="IPR057135">
    <property type="entry name" value="At4g27190-like_LRR"/>
</dbReference>
<evidence type="ECO:0000313" key="7">
    <source>
        <dbReference type="Proteomes" id="UP001174677"/>
    </source>
</evidence>
<dbReference type="Pfam" id="PF00931">
    <property type="entry name" value="NB-ARC"/>
    <property type="match status" value="1"/>
</dbReference>
<dbReference type="SMART" id="SM00382">
    <property type="entry name" value="AAA"/>
    <property type="match status" value="1"/>
</dbReference>
<evidence type="ECO:0000256" key="4">
    <source>
        <dbReference type="ARBA" id="ARBA00022840"/>
    </source>
</evidence>
<dbReference type="InterPro" id="IPR002182">
    <property type="entry name" value="NB-ARC"/>
</dbReference>
<dbReference type="Gene3D" id="3.80.10.10">
    <property type="entry name" value="Ribonuclease Inhibitor"/>
    <property type="match status" value="5"/>
</dbReference>
<evidence type="ECO:0000259" key="5">
    <source>
        <dbReference type="SMART" id="SM00382"/>
    </source>
</evidence>
<dbReference type="SUPFAM" id="SSF52540">
    <property type="entry name" value="P-loop containing nucleoside triphosphate hydrolases"/>
    <property type="match status" value="1"/>
</dbReference>
<dbReference type="Pfam" id="PF23247">
    <property type="entry name" value="LRR_RPS2"/>
    <property type="match status" value="4"/>
</dbReference>
<keyword evidence="4" id="KW-0067">ATP-binding</keyword>
<sequence length="1804" mass="204830">MAQDAILKIFTGLAVDPVKEYLLAPIKRHIGYAFTFKSKVKILKDQVGKLTTEREDLQLDVDQAIGRGDEIKPGVKKWLTDAKLAIEQAENIITTEDQAREKYCYGFIPNLKKRYQLGKNAEKVASAITELQNGSRIDPISYRPPLQQKIEPSVYGHEGLNSRLLMLKQVMDAIMNPDISMIGVYGMAGVGKTTLAKEIHRQAIEDNSFDVVVMATVSQSPDIDEIQKTIADVMGVKLEEGSRYGKASRLHQVLMKKNKILVILDDIWEKFFLKTVGIPSATDHKGCKIFLTSRNRDVLSREMGTEKEFELEVLKEDEAQSLFRKEVGEIENDELQSMATEIARMCAGLPLSIVTVAKRLEKTWSNEWKVAMKKFSRGENAGQITAYEAIELSYSRLQEEEVKSFFLLCGLFRQSNIPMEDLVRYSLALRLFNGIERVEDARNMACKSIRELKDFCLLQDGDWEGCVKMHDLVRDTAVLIASRTQQVLTSSDGVELKEWPKEDRLKSCTRIYLPDCNIQELPERLESPELELLMLGSTDEFLQIPDLFFEGTRKLKVLHLKYIHFKSLPRSLGSLTNLRALWFFFCMLDDMSIIGELKQLRVLSFQCCRVIKLLPREIGQLTQLQLLDLRGCGRLEVIPLNVISGLSQLEELYMGSFNKWDEEVLSGERNASIAELECLSQLTALEINAKMFPKNLPCKNLKRYRIQIGDWEWGSWYENNELSRILKLRLDRSNHLENWVKILLKKTEDLSLVIAEGIRSVFHDTVRESLPHLKHLCLYLNPRDEENCTEIEPLFDEKVIAFPTLEEMEILGSYRTKKLWHNQVTPGSFDELKKLTIANCKALETVFPYGVWSNFKTLEVLSVADCDSLQEIYQVQEESIVEETNLVVDFELRELHREGLHSHQGVAFHHLRSVKVSNCKVLKDLIPASIACKGLLQLREINVEYCYMMEEIIKLEAAEEATSNLISFPSLISIDLLKLPTLSSFYSGSYNLECPSLKRIKIDGCPKIDLSNNAPFFDQKELSNLELSLDGKATKMMMQLPSAFLSRVKFLDIHSFRGKSEMSLSAFLRGFLNMETLHLSDSSLKNQLFRDEGLGDHVEDALPLPRAKNVLISRVDGLKHILKEHSQLYPILQYVETLQVSSCHDLISLAVPSASFPNLTTLDVSFCSGLINLMASSVAISMVQLVTMTVSDCLELTEVVADEQDGTTEEISFSKLKTLKLVDLRSLASFCIGNCIFQFPSLEQVIVENCPNMMIFSPGSLSTPNLKGVQLSKSSSESDLRWAENLNDTIEQMYMEMVGFQRFFELNLSEFPRLKENWHRHSPLPFDHLEKLMVENCELFSCAISSNVVKFLNKLTDLIVKKCDSIEEVFDLEGQNAEDGKVGLMSQLQTLHLIDLPRLRHLWSIDAQRILWFQNLKSLEINNCGNLTNIFTLSMAMGLVSLGGMKIKGCALVEEIITKEEEQEEGWNKTIFPSLYFIDLEHLPSLQCFYSGSDVLECPSLEDISAVDCPKMKILASTFSREQDSSMNVEENKERICEGDSDLPAAHVFNGKVAVQRLRILRVAWSELMEIWCHKFQSKSFHKLSSIELTCFPGESAILSPDFFQRLPNLRELALSDSLIEEIFLHQVRTDEQEYLASLELSKLPKLKHLAKNDYSQTISAFQFLESLQVVECGRLKVLVPSSISFPNLTTLTISKCHGLVNLMPLSTARSLGQLQTMSVDECEMLQQIVASEGDGVEDEICFSELDDLTLDRLPCLASFCSGNHAFNFPSLETMIVNECPKMKFFAQGVLSTPKLLGVRKKWG</sequence>
<evidence type="ECO:0000313" key="6">
    <source>
        <dbReference type="EMBL" id="KAJ9180029.1"/>
    </source>
</evidence>
<evidence type="ECO:0000256" key="2">
    <source>
        <dbReference type="ARBA" id="ARBA00022741"/>
    </source>
</evidence>
<dbReference type="SUPFAM" id="SSF52058">
    <property type="entry name" value="L domain-like"/>
    <property type="match status" value="1"/>
</dbReference>
<comment type="caution">
    <text evidence="6">The sequence shown here is derived from an EMBL/GenBank/DDBJ whole genome shotgun (WGS) entry which is preliminary data.</text>
</comment>
<dbReference type="PANTHER" id="PTHR33463:SF203">
    <property type="entry name" value="AAA+ ATPASE DOMAIN-CONTAINING PROTEIN"/>
    <property type="match status" value="1"/>
</dbReference>
<protein>
    <recommendedName>
        <fullName evidence="5">AAA+ ATPase domain-containing protein</fullName>
    </recommendedName>
</protein>
<keyword evidence="2" id="KW-0547">Nucleotide-binding</keyword>
<dbReference type="Gene3D" id="1.10.8.430">
    <property type="entry name" value="Helical domain of apoptotic protease-activating factors"/>
    <property type="match status" value="1"/>
</dbReference>
<dbReference type="EMBL" id="JARPOI010000005">
    <property type="protein sequence ID" value="KAJ9180029.1"/>
    <property type="molecule type" value="Genomic_DNA"/>
</dbReference>
<dbReference type="PRINTS" id="PR00364">
    <property type="entry name" value="DISEASERSIST"/>
</dbReference>
<proteinExistence type="inferred from homology"/>
<dbReference type="InterPro" id="IPR050905">
    <property type="entry name" value="Plant_NBS-LRR"/>
</dbReference>
<gene>
    <name evidence="6" type="ORF">P3X46_008333</name>
</gene>
<dbReference type="InterPro" id="IPR042197">
    <property type="entry name" value="Apaf_helical"/>
</dbReference>
<name>A0ABQ9MI75_HEVBR</name>
<evidence type="ECO:0000256" key="3">
    <source>
        <dbReference type="ARBA" id="ARBA00022821"/>
    </source>
</evidence>
<dbReference type="InterPro" id="IPR003593">
    <property type="entry name" value="AAA+_ATPase"/>
</dbReference>
<dbReference type="InterPro" id="IPR032675">
    <property type="entry name" value="LRR_dom_sf"/>
</dbReference>
<keyword evidence="7" id="KW-1185">Reference proteome</keyword>